<evidence type="ECO:0000256" key="4">
    <source>
        <dbReference type="SAM" id="MobiDB-lite"/>
    </source>
</evidence>
<dbReference type="Gene3D" id="2.40.420.20">
    <property type="match status" value="1"/>
</dbReference>
<evidence type="ECO:0000313" key="8">
    <source>
        <dbReference type="EMBL" id="MBD2772331.1"/>
    </source>
</evidence>
<evidence type="ECO:0000256" key="1">
    <source>
        <dbReference type="ARBA" id="ARBA00009477"/>
    </source>
</evidence>
<feature type="domain" description="CusB-like beta-barrel" evidence="6">
    <location>
        <begin position="307"/>
        <end position="379"/>
    </location>
</feature>
<feature type="domain" description="CzcB-like C-terminal circularly permuted SH3-like" evidence="7">
    <location>
        <begin position="389"/>
        <end position="443"/>
    </location>
</feature>
<feature type="region of interest" description="Disordered" evidence="4">
    <location>
        <begin position="452"/>
        <end position="479"/>
    </location>
</feature>
<reference evidence="8" key="1">
    <citation type="submission" date="2020-09" db="EMBL/GenBank/DDBJ databases">
        <title>Iningainema tapete sp. nov. (Scytonemataceae, Cyanobacteria) from greenhouses in central Florida (USA) produces two types of nodularin with biosynthetic potential for microcystin-LR and anabaenopeptins.</title>
        <authorList>
            <person name="Berthold D.E."/>
            <person name="Lefler F.W."/>
            <person name="Huang I.-S."/>
            <person name="Abdulla H."/>
            <person name="Zimba P.V."/>
            <person name="Laughinghouse H.D. IV."/>
        </authorList>
    </citation>
    <scope>NUCLEOTIDE SEQUENCE</scope>
    <source>
        <strain evidence="8">BLCCT55</strain>
    </source>
</reference>
<feature type="coiled-coil region" evidence="3">
    <location>
        <begin position="209"/>
        <end position="245"/>
    </location>
</feature>
<feature type="compositionally biased region" description="Basic and acidic residues" evidence="4">
    <location>
        <begin position="462"/>
        <end position="476"/>
    </location>
</feature>
<evidence type="ECO:0000256" key="5">
    <source>
        <dbReference type="SAM" id="SignalP"/>
    </source>
</evidence>
<dbReference type="SUPFAM" id="SSF111369">
    <property type="entry name" value="HlyD-like secretion proteins"/>
    <property type="match status" value="1"/>
</dbReference>
<feature type="chain" id="PRO_5035297659" evidence="5">
    <location>
        <begin position="35"/>
        <end position="558"/>
    </location>
</feature>
<dbReference type="PRINTS" id="PR01490">
    <property type="entry name" value="RTXTOXIND"/>
</dbReference>
<dbReference type="NCBIfam" id="TIGR01730">
    <property type="entry name" value="RND_mfp"/>
    <property type="match status" value="1"/>
</dbReference>
<keyword evidence="9" id="KW-1185">Reference proteome</keyword>
<gene>
    <name evidence="8" type="ORF">ICL16_09650</name>
</gene>
<dbReference type="InterPro" id="IPR051909">
    <property type="entry name" value="MFP_Cation_Efflux"/>
</dbReference>
<evidence type="ECO:0000313" key="9">
    <source>
        <dbReference type="Proteomes" id="UP000629098"/>
    </source>
</evidence>
<protein>
    <submittedName>
        <fullName evidence="8">Efflux RND transporter periplasmic adaptor subunit</fullName>
    </submittedName>
</protein>
<feature type="signal peptide" evidence="5">
    <location>
        <begin position="1"/>
        <end position="34"/>
    </location>
</feature>
<proteinExistence type="inferred from homology"/>
<dbReference type="EMBL" id="JACXAE010000037">
    <property type="protein sequence ID" value="MBD2772331.1"/>
    <property type="molecule type" value="Genomic_DNA"/>
</dbReference>
<keyword evidence="2" id="KW-0813">Transport</keyword>
<feature type="coiled-coil region" evidence="3">
    <location>
        <begin position="132"/>
        <end position="184"/>
    </location>
</feature>
<dbReference type="Proteomes" id="UP000629098">
    <property type="component" value="Unassembled WGS sequence"/>
</dbReference>
<evidence type="ECO:0000259" key="6">
    <source>
        <dbReference type="Pfam" id="PF25954"/>
    </source>
</evidence>
<dbReference type="InterPro" id="IPR058792">
    <property type="entry name" value="Beta-barrel_RND_2"/>
</dbReference>
<dbReference type="Pfam" id="PF25954">
    <property type="entry name" value="Beta-barrel_RND_2"/>
    <property type="match status" value="1"/>
</dbReference>
<dbReference type="Gene3D" id="1.10.287.470">
    <property type="entry name" value="Helix hairpin bin"/>
    <property type="match status" value="1"/>
</dbReference>
<comment type="similarity">
    <text evidence="1">Belongs to the membrane fusion protein (MFP) (TC 8.A.1) family.</text>
</comment>
<comment type="caution">
    <text evidence="8">The sequence shown here is derived from an EMBL/GenBank/DDBJ whole genome shotgun (WGS) entry which is preliminary data.</text>
</comment>
<dbReference type="GO" id="GO:0030313">
    <property type="term" value="C:cell envelope"/>
    <property type="evidence" value="ECO:0007669"/>
    <property type="project" value="TreeGrafter"/>
</dbReference>
<dbReference type="AlphaFoldDB" id="A0A8J6XHK3"/>
<evidence type="ECO:0000256" key="2">
    <source>
        <dbReference type="ARBA" id="ARBA00022448"/>
    </source>
</evidence>
<sequence length="558" mass="60364">MPICNRFQNFTSLHCVYLTMLSLLLLSVPAGVLAHGNHGNEFQGGSTPQGSVEVDAEIAKRLGIKVEPVKKERLDVGIKTTGQIETLPSQKAEVTTPISQAKVVELLVEPGATVKKGQPVAVLTSPDLVTLRVESQEKLAQSQADLQQAQADLTLAQQNYERYQQIATAEIAEAQSQVAFAQEKYNRDLQLADAGALPRRNALESQTQLATSKAELAKASSRREVIEAENQLKRASAAFRVAKRRIQLSNSTYETRLQQLGNSANAKGLVTVTAPISGKVADREVTLGQSFEDAGGKLMTIVNDSQVFATANIYEKDLNQVRTGQRIRVKVASLPNHTFNGRITRIGSLVSRERVVSVQAELDNSSGQLKPGMFAELEVITNRTSTAMLAIPSSAVVEANGKKLVYLQNGNAFQSAEVTLGQTSGDLVEVNSGLFDGDLIVTQRATQLYAQSLRGGSKSHSHNHEHGHNHSEEREATLQNKSGIQSTWLWIIPATGALAVASFMVGRRTKPGLIPVPNGSEFNIPGSVVGGDSVDAQELMNNHHVTHHEPKVTNHKHN</sequence>
<name>A0A8J6XHK3_9CYAN</name>
<dbReference type="Gene3D" id="2.40.50.100">
    <property type="match status" value="1"/>
</dbReference>
<evidence type="ECO:0000256" key="3">
    <source>
        <dbReference type="SAM" id="Coils"/>
    </source>
</evidence>
<dbReference type="FunFam" id="2.40.30.170:FF:000010">
    <property type="entry name" value="Efflux RND transporter periplasmic adaptor subunit"/>
    <property type="match status" value="1"/>
</dbReference>
<dbReference type="GO" id="GO:0016020">
    <property type="term" value="C:membrane"/>
    <property type="evidence" value="ECO:0007669"/>
    <property type="project" value="InterPro"/>
</dbReference>
<dbReference type="PANTHER" id="PTHR30097:SF4">
    <property type="entry name" value="SLR6042 PROTEIN"/>
    <property type="match status" value="1"/>
</dbReference>
<accession>A0A8J6XHK3</accession>
<dbReference type="GO" id="GO:0015679">
    <property type="term" value="P:plasma membrane copper ion transport"/>
    <property type="evidence" value="ECO:0007669"/>
    <property type="project" value="TreeGrafter"/>
</dbReference>
<evidence type="ECO:0000259" key="7">
    <source>
        <dbReference type="Pfam" id="PF25975"/>
    </source>
</evidence>
<keyword evidence="3" id="KW-0175">Coiled coil</keyword>
<organism evidence="8 9">
    <name type="scientific">Iningainema tapete BLCC-T55</name>
    <dbReference type="NCBI Taxonomy" id="2748662"/>
    <lineage>
        <taxon>Bacteria</taxon>
        <taxon>Bacillati</taxon>
        <taxon>Cyanobacteriota</taxon>
        <taxon>Cyanophyceae</taxon>
        <taxon>Nostocales</taxon>
        <taxon>Scytonemataceae</taxon>
        <taxon>Iningainema tapete</taxon>
    </lineage>
</organism>
<dbReference type="Gene3D" id="2.40.30.170">
    <property type="match status" value="1"/>
</dbReference>
<dbReference type="GO" id="GO:0060003">
    <property type="term" value="P:copper ion export"/>
    <property type="evidence" value="ECO:0007669"/>
    <property type="project" value="TreeGrafter"/>
</dbReference>
<dbReference type="PANTHER" id="PTHR30097">
    <property type="entry name" value="CATION EFFLUX SYSTEM PROTEIN CUSB"/>
    <property type="match status" value="1"/>
</dbReference>
<dbReference type="RefSeq" id="WP_190826762.1">
    <property type="nucleotide sequence ID" value="NZ_CAWPPI010000037.1"/>
</dbReference>
<dbReference type="InterPro" id="IPR058649">
    <property type="entry name" value="CzcB_C"/>
</dbReference>
<keyword evidence="5" id="KW-0732">Signal</keyword>
<dbReference type="Pfam" id="PF25975">
    <property type="entry name" value="CzcB_C"/>
    <property type="match status" value="1"/>
</dbReference>
<dbReference type="GO" id="GO:0022857">
    <property type="term" value="F:transmembrane transporter activity"/>
    <property type="evidence" value="ECO:0007669"/>
    <property type="project" value="InterPro"/>
</dbReference>
<dbReference type="InterPro" id="IPR006143">
    <property type="entry name" value="RND_pump_MFP"/>
</dbReference>